<dbReference type="PANTHER" id="PTHR36440">
    <property type="entry name" value="PUTATIVE (AFU_ORTHOLOGUE AFUA_8G07350)-RELATED"/>
    <property type="match status" value="1"/>
</dbReference>
<evidence type="ECO:0000259" key="1">
    <source>
        <dbReference type="Pfam" id="PF07883"/>
    </source>
</evidence>
<sequence length="162" mass="18598">MSHQTTRIVEPVRSLMVPAGQDSFEEQRSLGISTVTFKRTPSYLSDAMIIENTFHAKGGPPRHRHLHQDEWFYIVDGEFSFEIGTERYTLTRGDSLFAPRRVSHVWAHTGEGRGKVLIAFFPAGQMEAFFRIVTDRNAMPPEDPKLWYDHGMELLGPPLRVR</sequence>
<dbReference type="SUPFAM" id="SSF51182">
    <property type="entry name" value="RmlC-like cupins"/>
    <property type="match status" value="1"/>
</dbReference>
<accession>A0A855X5B9</accession>
<evidence type="ECO:0000313" key="2">
    <source>
        <dbReference type="EMBL" id="PWB71831.1"/>
    </source>
</evidence>
<dbReference type="AlphaFoldDB" id="A0A855X5B9"/>
<dbReference type="InterPro" id="IPR053146">
    <property type="entry name" value="QDO-like"/>
</dbReference>
<evidence type="ECO:0000313" key="3">
    <source>
        <dbReference type="Proteomes" id="UP000250918"/>
    </source>
</evidence>
<dbReference type="PANTHER" id="PTHR36440:SF1">
    <property type="entry name" value="PUTATIVE (AFU_ORTHOLOGUE AFUA_8G07350)-RELATED"/>
    <property type="match status" value="1"/>
</dbReference>
<dbReference type="Proteomes" id="UP000250918">
    <property type="component" value="Unassembled WGS sequence"/>
</dbReference>
<proteinExistence type="predicted"/>
<protein>
    <submittedName>
        <fullName evidence="2">Cupin</fullName>
    </submittedName>
</protein>
<reference evidence="2 3" key="1">
    <citation type="journal article" date="2018" name="ISME J.">
        <title>A methanotrophic archaeon couples anaerobic oxidation of methane to Fe(III) reduction.</title>
        <authorList>
            <person name="Cai C."/>
            <person name="Leu A.O."/>
            <person name="Xie G.J."/>
            <person name="Guo J."/>
            <person name="Feng Y."/>
            <person name="Zhao J.X."/>
            <person name="Tyson G.W."/>
            <person name="Yuan Z."/>
            <person name="Hu S."/>
        </authorList>
    </citation>
    <scope>NUCLEOTIDE SEQUENCE [LARGE SCALE GENOMIC DNA]</scope>
    <source>
        <strain evidence="2">FeB_12</strain>
    </source>
</reference>
<gene>
    <name evidence="2" type="ORF">C3F09_07435</name>
</gene>
<dbReference type="Pfam" id="PF07883">
    <property type="entry name" value="Cupin_2"/>
    <property type="match status" value="1"/>
</dbReference>
<comment type="caution">
    <text evidence="2">The sequence shown here is derived from an EMBL/GenBank/DDBJ whole genome shotgun (WGS) entry which is preliminary data.</text>
</comment>
<dbReference type="Gene3D" id="2.60.120.10">
    <property type="entry name" value="Jelly Rolls"/>
    <property type="match status" value="1"/>
</dbReference>
<dbReference type="InterPro" id="IPR014710">
    <property type="entry name" value="RmlC-like_jellyroll"/>
</dbReference>
<organism evidence="2 3">
    <name type="scientific">candidate division GN15 bacterium</name>
    <dbReference type="NCBI Taxonomy" id="2072418"/>
    <lineage>
        <taxon>Bacteria</taxon>
        <taxon>candidate division GN15</taxon>
    </lineage>
</organism>
<feature type="domain" description="Cupin type-2" evidence="1">
    <location>
        <begin position="54"/>
        <end position="118"/>
    </location>
</feature>
<dbReference type="EMBL" id="PQAP01000102">
    <property type="protein sequence ID" value="PWB71831.1"/>
    <property type="molecule type" value="Genomic_DNA"/>
</dbReference>
<name>A0A855X5B9_9BACT</name>
<dbReference type="InterPro" id="IPR011051">
    <property type="entry name" value="RmlC_Cupin_sf"/>
</dbReference>
<dbReference type="InterPro" id="IPR013096">
    <property type="entry name" value="Cupin_2"/>
</dbReference>